<dbReference type="Proteomes" id="UP000263014">
    <property type="component" value="Unassembled WGS sequence"/>
</dbReference>
<dbReference type="EMBL" id="QSON01000033">
    <property type="protein sequence ID" value="RGI95219.1"/>
    <property type="molecule type" value="Genomic_DNA"/>
</dbReference>
<dbReference type="GO" id="GO:0016020">
    <property type="term" value="C:membrane"/>
    <property type="evidence" value="ECO:0007669"/>
    <property type="project" value="TreeGrafter"/>
</dbReference>
<accession>A0A374NWK1</accession>
<dbReference type="InterPro" id="IPR050266">
    <property type="entry name" value="AB_hydrolase_sf"/>
</dbReference>
<dbReference type="InterPro" id="IPR029058">
    <property type="entry name" value="AB_hydrolase_fold"/>
</dbReference>
<evidence type="ECO:0000313" key="3">
    <source>
        <dbReference type="EMBL" id="RGI95219.1"/>
    </source>
</evidence>
<name>A0A374NWK1_9FIRM</name>
<dbReference type="EMBL" id="BQNJ01000001">
    <property type="protein sequence ID" value="GKG98502.1"/>
    <property type="molecule type" value="Genomic_DNA"/>
</dbReference>
<keyword evidence="3" id="KW-0378">Hydrolase</keyword>
<dbReference type="SUPFAM" id="SSF53474">
    <property type="entry name" value="alpha/beta-Hydrolases"/>
    <property type="match status" value="1"/>
</dbReference>
<dbReference type="Gene3D" id="3.40.50.1820">
    <property type="entry name" value="alpha/beta hydrolase"/>
    <property type="match status" value="1"/>
</dbReference>
<evidence type="ECO:0000313" key="4">
    <source>
        <dbReference type="Proteomes" id="UP000263014"/>
    </source>
</evidence>
<dbReference type="RefSeq" id="WP_117624120.1">
    <property type="nucleotide sequence ID" value="NZ_BQNJ01000001.1"/>
</dbReference>
<dbReference type="Proteomes" id="UP001055091">
    <property type="component" value="Unassembled WGS sequence"/>
</dbReference>
<feature type="domain" description="AB hydrolase-1" evidence="1">
    <location>
        <begin position="68"/>
        <end position="169"/>
    </location>
</feature>
<dbReference type="GO" id="GO:0016787">
    <property type="term" value="F:hydrolase activity"/>
    <property type="evidence" value="ECO:0007669"/>
    <property type="project" value="UniProtKB-KW"/>
</dbReference>
<protein>
    <submittedName>
        <fullName evidence="3">Alpha/beta hydrolase</fullName>
    </submittedName>
</protein>
<dbReference type="AlphaFoldDB" id="A0A374NWK1"/>
<reference evidence="2" key="2">
    <citation type="submission" date="2022-01" db="EMBL/GenBank/DDBJ databases">
        <title>Novel bile acid biosynthetic pathways are enriched in the microbiome of centenarians.</title>
        <authorList>
            <person name="Sato Y."/>
            <person name="Atarashi K."/>
            <person name="Plichta R.D."/>
            <person name="Arai Y."/>
            <person name="Sasajima S."/>
            <person name="Kearney M.S."/>
            <person name="Suda W."/>
            <person name="Takeshita K."/>
            <person name="Sasaki T."/>
            <person name="Okamoto S."/>
            <person name="Skelly N.A."/>
            <person name="Okamura Y."/>
            <person name="Vlamakis H."/>
            <person name="Li Y."/>
            <person name="Tanoue T."/>
            <person name="Takei H."/>
            <person name="Nittono H."/>
            <person name="Narushima S."/>
            <person name="Irie J."/>
            <person name="Itoh H."/>
            <person name="Moriya K."/>
            <person name="Sugiura Y."/>
            <person name="Suematsu M."/>
            <person name="Moritoki N."/>
            <person name="Shibata S."/>
            <person name="Littman R.D."/>
            <person name="Fischbach A.M."/>
            <person name="Uwamino Y."/>
            <person name="Inoue T."/>
            <person name="Honda A."/>
            <person name="Hattori M."/>
            <person name="Murai T."/>
            <person name="Xavier J.R."/>
            <person name="Hirose N."/>
            <person name="Honda K."/>
        </authorList>
    </citation>
    <scope>NUCLEOTIDE SEQUENCE</scope>
    <source>
        <strain evidence="2">CE91-St55</strain>
    </source>
</reference>
<dbReference type="PANTHER" id="PTHR43798:SF33">
    <property type="entry name" value="HYDROLASE, PUTATIVE (AFU_ORTHOLOGUE AFUA_2G14860)-RELATED"/>
    <property type="match status" value="1"/>
</dbReference>
<evidence type="ECO:0000259" key="1">
    <source>
        <dbReference type="Pfam" id="PF00561"/>
    </source>
</evidence>
<comment type="caution">
    <text evidence="3">The sequence shown here is derived from an EMBL/GenBank/DDBJ whole genome shotgun (WGS) entry which is preliminary data.</text>
</comment>
<dbReference type="InterPro" id="IPR000073">
    <property type="entry name" value="AB_hydrolase_1"/>
</dbReference>
<sequence>MSKLLVRKKIGKFFLMVVLVVLLLGTILQAVFRHFEIKKINELAYGQTVNVDGRKMNVEVVGNGTKTIVILPALGVPSPILEFRQLAGLLSEHFTVITIEPFGYGLSDGTDKERSIENISEELHTCLEILGYPEYYLLSHSIYGAYSIYYSNQYPNEVKGIIGLDSSVPGMYSDIPAVINFLEDIFPYVGKVKTTVGLSRFTLLFNPDFGIPAVDGYEWTSEEKKLSKWITLDKAYNKTVMDEVKRSKDNLNQMEELKFSENTPVLYFLSENNLEMFSTWKKIHEDLIQEKERSNIVPLSGNHYVYYKHGPEIAKTVTDWILND</sequence>
<reference evidence="3 4" key="1">
    <citation type="submission" date="2018-08" db="EMBL/GenBank/DDBJ databases">
        <title>A genome reference for cultivated species of the human gut microbiota.</title>
        <authorList>
            <person name="Zou Y."/>
            <person name="Xue W."/>
            <person name="Luo G."/>
        </authorList>
    </citation>
    <scope>NUCLEOTIDE SEQUENCE [LARGE SCALE GENOMIC DNA]</scope>
    <source>
        <strain evidence="3 4">TM09-12</strain>
    </source>
</reference>
<gene>
    <name evidence="2" type="ORF">CE91St55_04840</name>
    <name evidence="3" type="ORF">DXD79_32380</name>
</gene>
<dbReference type="PANTHER" id="PTHR43798">
    <property type="entry name" value="MONOACYLGLYCEROL LIPASE"/>
    <property type="match status" value="1"/>
</dbReference>
<organism evidence="3 4">
    <name type="scientific">Hungatella hathewayi</name>
    <dbReference type="NCBI Taxonomy" id="154046"/>
    <lineage>
        <taxon>Bacteria</taxon>
        <taxon>Bacillati</taxon>
        <taxon>Bacillota</taxon>
        <taxon>Clostridia</taxon>
        <taxon>Lachnospirales</taxon>
        <taxon>Lachnospiraceae</taxon>
        <taxon>Hungatella</taxon>
    </lineage>
</organism>
<evidence type="ECO:0000313" key="2">
    <source>
        <dbReference type="EMBL" id="GKG98502.1"/>
    </source>
</evidence>
<proteinExistence type="predicted"/>
<dbReference type="Pfam" id="PF00561">
    <property type="entry name" value="Abhydrolase_1"/>
    <property type="match status" value="1"/>
</dbReference>